<dbReference type="InterPro" id="IPR035965">
    <property type="entry name" value="PAS-like_dom_sf"/>
</dbReference>
<sequence>MHSVTRSNPGAKRLLRVLLEALLPAFLLLAVALLMLNYHSTSNMVDDSIRHQLQETNGRLQGRLDNYLSGLDNLLSSTAENPQLAAIISAGDRQAAKAQLQKTLEHSHGEYLDLLILTRQDQYWTNMNSPLYLLEHRLTSLIADTPFYNKWASIELDPSPTPWTALIQRYPILSPDSGQIIGSLFGGMVLNDNLTLLSMLGQGLQNINVQLLLRGQPVGPAFVNSDIPGEILTRALAEQRPHGQIQGHYFSLQPLLINGEQSELQLLLLTDDAIFQQLQQSYGYHTLLTLILVLLTALALSLYTLRLVSSPLTRLTLFAEQIRRGHSASFQPDSIEEFNLLGASLEQSETSLHLHRLVFENMMEAVVIFDGANRLIYVNRAYSDITGQRLDEVAGQTPSLVLQRALGDKAWQLPWQMANATGSWQGEISPPVTTHHAGRMRLSISTLREINGETSHYVVIFSDRPTLNDIEEQRESLSGRKTGT</sequence>
<keyword evidence="7" id="KW-0067">ATP-binding</keyword>
<dbReference type="Gene3D" id="6.10.340.10">
    <property type="match status" value="1"/>
</dbReference>
<dbReference type="InterPro" id="IPR015387">
    <property type="entry name" value="LuxQ-periplasm_dom"/>
</dbReference>
<evidence type="ECO:0000256" key="3">
    <source>
        <dbReference type="ARBA" id="ARBA00022553"/>
    </source>
</evidence>
<comment type="subcellular location">
    <subcellularLocation>
        <location evidence="1">Cell inner membrane</location>
        <topology evidence="1">Multi-pass membrane protein</topology>
    </subcellularLocation>
</comment>
<accession>A0ABP7CZ92</accession>
<dbReference type="SUPFAM" id="SSF55785">
    <property type="entry name" value="PYP-like sensor domain (PAS domain)"/>
    <property type="match status" value="1"/>
</dbReference>
<evidence type="ECO:0000256" key="4">
    <source>
        <dbReference type="ARBA" id="ARBA00022679"/>
    </source>
</evidence>
<dbReference type="PANTHER" id="PTHR44757:SF2">
    <property type="entry name" value="BIOFILM ARCHITECTURE MAINTENANCE PROTEIN MBAA"/>
    <property type="match status" value="1"/>
</dbReference>
<dbReference type="Gene3D" id="3.30.450.220">
    <property type="entry name" value="LuxQ periplasmic domain, N-terminal subdomain"/>
    <property type="match status" value="1"/>
</dbReference>
<evidence type="ECO:0000256" key="6">
    <source>
        <dbReference type="ARBA" id="ARBA00022777"/>
    </source>
</evidence>
<evidence type="ECO:0000256" key="8">
    <source>
        <dbReference type="ARBA" id="ARBA00023012"/>
    </source>
</evidence>
<dbReference type="InterPro" id="IPR029151">
    <property type="entry name" value="Sensor-like_sf"/>
</dbReference>
<keyword evidence="2" id="KW-0997">Cell inner membrane</keyword>
<evidence type="ECO:0000256" key="1">
    <source>
        <dbReference type="ARBA" id="ARBA00004429"/>
    </source>
</evidence>
<keyword evidence="6" id="KW-0418">Kinase</keyword>
<keyword evidence="12" id="KW-1185">Reference proteome</keyword>
<keyword evidence="9" id="KW-1133">Transmembrane helix</keyword>
<evidence type="ECO:0000256" key="9">
    <source>
        <dbReference type="SAM" id="Phobius"/>
    </source>
</evidence>
<keyword evidence="9" id="KW-0472">Membrane</keyword>
<evidence type="ECO:0000313" key="11">
    <source>
        <dbReference type="EMBL" id="GAA3698639.1"/>
    </source>
</evidence>
<keyword evidence="5" id="KW-0547">Nucleotide-binding</keyword>
<dbReference type="Proteomes" id="UP001501479">
    <property type="component" value="Unassembled WGS sequence"/>
</dbReference>
<keyword evidence="4" id="KW-0808">Transferase</keyword>
<evidence type="ECO:0000256" key="7">
    <source>
        <dbReference type="ARBA" id="ARBA00022840"/>
    </source>
</evidence>
<keyword evidence="9" id="KW-0812">Transmembrane</keyword>
<dbReference type="PROSITE" id="PS50112">
    <property type="entry name" value="PAS"/>
    <property type="match status" value="1"/>
</dbReference>
<dbReference type="InterPro" id="IPR043056">
    <property type="entry name" value="LuxQ-periplasm_N"/>
</dbReference>
<organism evidence="11 12">
    <name type="scientific">Oceanisphaera sediminis</name>
    <dbReference type="NCBI Taxonomy" id="981381"/>
    <lineage>
        <taxon>Bacteria</taxon>
        <taxon>Pseudomonadati</taxon>
        <taxon>Pseudomonadota</taxon>
        <taxon>Gammaproteobacteria</taxon>
        <taxon>Aeromonadales</taxon>
        <taxon>Aeromonadaceae</taxon>
        <taxon>Oceanisphaera</taxon>
    </lineage>
</organism>
<feature type="domain" description="PAS" evidence="10">
    <location>
        <begin position="351"/>
        <end position="397"/>
    </location>
</feature>
<dbReference type="SUPFAM" id="SSF103190">
    <property type="entry name" value="Sensory domain-like"/>
    <property type="match status" value="1"/>
</dbReference>
<feature type="transmembrane region" description="Helical" evidence="9">
    <location>
        <begin position="282"/>
        <end position="305"/>
    </location>
</feature>
<dbReference type="Pfam" id="PF13188">
    <property type="entry name" value="PAS_8"/>
    <property type="match status" value="1"/>
</dbReference>
<protein>
    <recommendedName>
        <fullName evidence="10">PAS domain-containing protein</fullName>
    </recommendedName>
</protein>
<dbReference type="RefSeq" id="WP_344961376.1">
    <property type="nucleotide sequence ID" value="NZ_BAABDS010000001.1"/>
</dbReference>
<dbReference type="SMART" id="SM00091">
    <property type="entry name" value="PAS"/>
    <property type="match status" value="1"/>
</dbReference>
<keyword evidence="8" id="KW-0902">Two-component regulatory system</keyword>
<dbReference type="EMBL" id="BAABDS010000001">
    <property type="protein sequence ID" value="GAA3698639.1"/>
    <property type="molecule type" value="Genomic_DNA"/>
</dbReference>
<name>A0ABP7CZ92_9GAMM</name>
<dbReference type="CDD" id="cd00130">
    <property type="entry name" value="PAS"/>
    <property type="match status" value="1"/>
</dbReference>
<dbReference type="InterPro" id="IPR052155">
    <property type="entry name" value="Biofilm_reg_signaling"/>
</dbReference>
<evidence type="ECO:0000259" key="10">
    <source>
        <dbReference type="PROSITE" id="PS50112"/>
    </source>
</evidence>
<evidence type="ECO:0000313" key="12">
    <source>
        <dbReference type="Proteomes" id="UP001501479"/>
    </source>
</evidence>
<proteinExistence type="predicted"/>
<evidence type="ECO:0000256" key="2">
    <source>
        <dbReference type="ARBA" id="ARBA00022519"/>
    </source>
</evidence>
<dbReference type="Pfam" id="PF09308">
    <property type="entry name" value="LuxQ-periplasm"/>
    <property type="match status" value="1"/>
</dbReference>
<gene>
    <name evidence="11" type="ORF">GCM10022421_01110</name>
</gene>
<dbReference type="Gene3D" id="3.30.450.20">
    <property type="entry name" value="PAS domain"/>
    <property type="match status" value="1"/>
</dbReference>
<reference evidence="12" key="1">
    <citation type="journal article" date="2019" name="Int. J. Syst. Evol. Microbiol.">
        <title>The Global Catalogue of Microorganisms (GCM) 10K type strain sequencing project: providing services to taxonomists for standard genome sequencing and annotation.</title>
        <authorList>
            <consortium name="The Broad Institute Genomics Platform"/>
            <consortium name="The Broad Institute Genome Sequencing Center for Infectious Disease"/>
            <person name="Wu L."/>
            <person name="Ma J."/>
        </authorList>
    </citation>
    <scope>NUCLEOTIDE SEQUENCE [LARGE SCALE GENOMIC DNA]</scope>
    <source>
        <strain evidence="12">JCM 17329</strain>
    </source>
</reference>
<feature type="transmembrane region" description="Helical" evidence="9">
    <location>
        <begin position="21"/>
        <end position="40"/>
    </location>
</feature>
<keyword evidence="2" id="KW-1003">Cell membrane</keyword>
<comment type="caution">
    <text evidence="11">The sequence shown here is derived from an EMBL/GenBank/DDBJ whole genome shotgun (WGS) entry which is preliminary data.</text>
</comment>
<evidence type="ECO:0000256" key="5">
    <source>
        <dbReference type="ARBA" id="ARBA00022741"/>
    </source>
</evidence>
<dbReference type="InterPro" id="IPR000014">
    <property type="entry name" value="PAS"/>
</dbReference>
<keyword evidence="3" id="KW-0597">Phosphoprotein</keyword>
<dbReference type="NCBIfam" id="TIGR00229">
    <property type="entry name" value="sensory_box"/>
    <property type="match status" value="1"/>
</dbReference>
<dbReference type="PANTHER" id="PTHR44757">
    <property type="entry name" value="DIGUANYLATE CYCLASE DGCP"/>
    <property type="match status" value="1"/>
</dbReference>